<dbReference type="InterPro" id="IPR009061">
    <property type="entry name" value="DNA-bd_dom_put_sf"/>
</dbReference>
<name>A0ABP5XAE6_9ACTN</name>
<proteinExistence type="predicted"/>
<dbReference type="Proteomes" id="UP001500460">
    <property type="component" value="Unassembled WGS sequence"/>
</dbReference>
<dbReference type="RefSeq" id="WP_344606980.1">
    <property type="nucleotide sequence ID" value="NZ_BAAATK010000037.1"/>
</dbReference>
<dbReference type="PROSITE" id="PS00552">
    <property type="entry name" value="HTH_MERR_1"/>
    <property type="match status" value="1"/>
</dbReference>
<evidence type="ECO:0000313" key="3">
    <source>
        <dbReference type="EMBL" id="GAA2450284.1"/>
    </source>
</evidence>
<protein>
    <submittedName>
        <fullName evidence="3">MerR family transcriptional regulator</fullName>
    </submittedName>
</protein>
<feature type="domain" description="HTH merR-type" evidence="2">
    <location>
        <begin position="1"/>
        <end position="68"/>
    </location>
</feature>
<keyword evidence="1" id="KW-0238">DNA-binding</keyword>
<dbReference type="Pfam" id="PF13411">
    <property type="entry name" value="MerR_1"/>
    <property type="match status" value="1"/>
</dbReference>
<dbReference type="EMBL" id="BAAATK010000037">
    <property type="protein sequence ID" value="GAA2450284.1"/>
    <property type="molecule type" value="Genomic_DNA"/>
</dbReference>
<sequence length="134" mass="14479">MLIGELSRRTGVHAHLLRYYESQGLLKPARGPSGYREYTHDAVLTVVQIRKLLEAGLSTQEIALTLPCATGTAPDLEPCPELLAVLRARLRDLDTRIDALLKSRQALRDHVAAAEGRAGRAGEGLGSEAVPGCR</sequence>
<dbReference type="InterPro" id="IPR000551">
    <property type="entry name" value="MerR-type_HTH_dom"/>
</dbReference>
<evidence type="ECO:0000256" key="1">
    <source>
        <dbReference type="ARBA" id="ARBA00023125"/>
    </source>
</evidence>
<evidence type="ECO:0000313" key="4">
    <source>
        <dbReference type="Proteomes" id="UP001500460"/>
    </source>
</evidence>
<dbReference type="PANTHER" id="PTHR30204:SF93">
    <property type="entry name" value="HTH MERR-TYPE DOMAIN-CONTAINING PROTEIN"/>
    <property type="match status" value="1"/>
</dbReference>
<dbReference type="InterPro" id="IPR047057">
    <property type="entry name" value="MerR_fam"/>
</dbReference>
<dbReference type="PRINTS" id="PR00040">
    <property type="entry name" value="HTHMERR"/>
</dbReference>
<dbReference type="PANTHER" id="PTHR30204">
    <property type="entry name" value="REDOX-CYCLING DRUG-SENSING TRANSCRIPTIONAL ACTIVATOR SOXR"/>
    <property type="match status" value="1"/>
</dbReference>
<accession>A0ABP5XAE6</accession>
<gene>
    <name evidence="3" type="ORF">GCM10010421_48380</name>
</gene>
<keyword evidence="4" id="KW-1185">Reference proteome</keyword>
<dbReference type="SMART" id="SM00422">
    <property type="entry name" value="HTH_MERR"/>
    <property type="match status" value="1"/>
</dbReference>
<dbReference type="SUPFAM" id="SSF46955">
    <property type="entry name" value="Putative DNA-binding domain"/>
    <property type="match status" value="1"/>
</dbReference>
<dbReference type="CDD" id="cd01282">
    <property type="entry name" value="HTH_MerR-like_sg3"/>
    <property type="match status" value="1"/>
</dbReference>
<reference evidence="4" key="1">
    <citation type="journal article" date="2019" name="Int. J. Syst. Evol. Microbiol.">
        <title>The Global Catalogue of Microorganisms (GCM) 10K type strain sequencing project: providing services to taxonomists for standard genome sequencing and annotation.</title>
        <authorList>
            <consortium name="The Broad Institute Genomics Platform"/>
            <consortium name="The Broad Institute Genome Sequencing Center for Infectious Disease"/>
            <person name="Wu L."/>
            <person name="Ma J."/>
        </authorList>
    </citation>
    <scope>NUCLEOTIDE SEQUENCE [LARGE SCALE GENOMIC DNA]</scope>
    <source>
        <strain evidence="4">JCM 6922</strain>
    </source>
</reference>
<organism evidence="3 4">
    <name type="scientific">Streptomyces glaucus</name>
    <dbReference type="NCBI Taxonomy" id="284029"/>
    <lineage>
        <taxon>Bacteria</taxon>
        <taxon>Bacillati</taxon>
        <taxon>Actinomycetota</taxon>
        <taxon>Actinomycetes</taxon>
        <taxon>Kitasatosporales</taxon>
        <taxon>Streptomycetaceae</taxon>
        <taxon>Streptomyces</taxon>
    </lineage>
</organism>
<dbReference type="Gene3D" id="1.10.1660.10">
    <property type="match status" value="1"/>
</dbReference>
<evidence type="ECO:0000259" key="2">
    <source>
        <dbReference type="PROSITE" id="PS50937"/>
    </source>
</evidence>
<dbReference type="PROSITE" id="PS50937">
    <property type="entry name" value="HTH_MERR_2"/>
    <property type="match status" value="1"/>
</dbReference>
<comment type="caution">
    <text evidence="3">The sequence shown here is derived from an EMBL/GenBank/DDBJ whole genome shotgun (WGS) entry which is preliminary data.</text>
</comment>